<gene>
    <name evidence="2" type="ORF">OEZ71_15095</name>
</gene>
<dbReference type="Pfam" id="PF13229">
    <property type="entry name" value="Beta_helix"/>
    <property type="match status" value="1"/>
</dbReference>
<dbReference type="Gene3D" id="2.160.20.10">
    <property type="entry name" value="Single-stranded right-handed beta-helix, Pectin lyase-like"/>
    <property type="match status" value="1"/>
</dbReference>
<proteinExistence type="predicted"/>
<dbReference type="RefSeq" id="WP_263740828.1">
    <property type="nucleotide sequence ID" value="NZ_JAOWKZ010000003.1"/>
</dbReference>
<accession>A0ABT2ZR92</accession>
<reference evidence="2 3" key="1">
    <citation type="submission" date="2022-10" db="EMBL/GenBank/DDBJ databases">
        <title>Defluviimonas sp. nov., isolated from ocean surface sediments.</title>
        <authorList>
            <person name="He W."/>
            <person name="Wang L."/>
            <person name="Zhang D.-F."/>
        </authorList>
    </citation>
    <scope>NUCLEOTIDE SEQUENCE [LARGE SCALE GENOMIC DNA]</scope>
    <source>
        <strain evidence="2 3">WL0050</strain>
    </source>
</reference>
<evidence type="ECO:0000313" key="3">
    <source>
        <dbReference type="Proteomes" id="UP001652564"/>
    </source>
</evidence>
<evidence type="ECO:0000259" key="1">
    <source>
        <dbReference type="Pfam" id="PF13229"/>
    </source>
</evidence>
<dbReference type="InterPro" id="IPR011050">
    <property type="entry name" value="Pectin_lyase_fold/virulence"/>
</dbReference>
<keyword evidence="3" id="KW-1185">Reference proteome</keyword>
<evidence type="ECO:0000313" key="2">
    <source>
        <dbReference type="EMBL" id="MCV2873627.1"/>
    </source>
</evidence>
<dbReference type="EMBL" id="JAOWKZ010000003">
    <property type="protein sequence ID" value="MCV2873627.1"/>
    <property type="molecule type" value="Genomic_DNA"/>
</dbReference>
<dbReference type="SMART" id="SM00710">
    <property type="entry name" value="PbH1"/>
    <property type="match status" value="4"/>
</dbReference>
<protein>
    <submittedName>
        <fullName evidence="2">Right-handed parallel beta-helix repeat-containing protein</fullName>
    </submittedName>
</protein>
<dbReference type="Proteomes" id="UP001652564">
    <property type="component" value="Unassembled WGS sequence"/>
</dbReference>
<name>A0ABT2ZR92_9RHOB</name>
<feature type="domain" description="Right handed beta helix" evidence="1">
    <location>
        <begin position="139"/>
        <end position="280"/>
    </location>
</feature>
<dbReference type="InterPro" id="IPR039448">
    <property type="entry name" value="Beta_helix"/>
</dbReference>
<dbReference type="SUPFAM" id="SSF51126">
    <property type="entry name" value="Pectin lyase-like"/>
    <property type="match status" value="1"/>
</dbReference>
<dbReference type="InterPro" id="IPR006626">
    <property type="entry name" value="PbH1"/>
</dbReference>
<organism evidence="2 3">
    <name type="scientific">Albidovulum litorale</name>
    <dbReference type="NCBI Taxonomy" id="2984134"/>
    <lineage>
        <taxon>Bacteria</taxon>
        <taxon>Pseudomonadati</taxon>
        <taxon>Pseudomonadota</taxon>
        <taxon>Alphaproteobacteria</taxon>
        <taxon>Rhodobacterales</taxon>
        <taxon>Paracoccaceae</taxon>
        <taxon>Albidovulum</taxon>
    </lineage>
</organism>
<sequence>MASEIVTTAADLIKRLKRASGGETILVQGQFGDVTLSGLRKESGVTVAAASPGAAHFERIWIEGCENLTLAGLSCWPLSPVKHSRRRKHLIEADRQSANIEVTGSVFRGRADSDNHTNWTIDDWNEAKISAVFLAGPRCVIRNNVAIGVFFGFFVAGDRSEIFQNTVFGFSGDGLRITGNNCVAIGNRVTDGVRIDGNHPDGFQAFRNRGLLSGLVIKDNIVMEWSIRPDNPLRVKLQGISLHDGPYENIVIRDNSVAVSSPNGIRIHGARNIEVTGNRIRHPDGPHGKFPQLRILNCGGTMIVEDNQAEKFGIPKGIGRRNRKPDYRTPF</sequence>
<dbReference type="InterPro" id="IPR012334">
    <property type="entry name" value="Pectin_lyas_fold"/>
</dbReference>
<comment type="caution">
    <text evidence="2">The sequence shown here is derived from an EMBL/GenBank/DDBJ whole genome shotgun (WGS) entry which is preliminary data.</text>
</comment>